<sequence length="542" mass="61397">MASKQQAISSSTGGVSTRYNGSLLSRHDFPKDFAWGGATSAYQVEGGYAQGGRTLSNWDVWSLQRPGKVADGNNGTVAIDHYNQFKEDVVLMKKLGIEAYRFSIAWSRILPGGRLSGGVNREGVKFYSDLIDLLLSQGIEPYVTIFHFDIPNTLVEEYGGFLSSKIVPDFAEYADVCFFEFGDRVKHWITINESWTYTNLGYVTGTFPPGHGSTSTHPLEDNALMHRCVRGVDTTCHGGDAGTEPYIVAHHLHLAHATAVDVYRRNYQAVQGGKIGITNMTTWFEPYSNSPEDIAAASRAVDFMWGWFLAPINTGDYPATMRERVGDRLPKFTPEQAKLVKGSYDFIGMNYYTTNWAKNKPTPVGTPPTYVTDQEAEFFTERRGELIGAPSGSTWLFVVPYGIYKLLVHTKNTYNNPVIYITENGISETNNHGLSIAQATKDDHRVRYYQQHFAYMKQAIEDGVRLEGYFLWSLFDNYEWAEGYTVRFGIYYVDYVNGLVRYPKTSAIWYKNFLNKKVLPSPRQRQIEEIEEDNTAKRKRNR</sequence>
<evidence type="ECO:0000256" key="5">
    <source>
        <dbReference type="PROSITE-ProRule" id="PRU10055"/>
    </source>
</evidence>
<name>A0ABD3DPG0_9LAMI</name>
<dbReference type="InterPro" id="IPR033132">
    <property type="entry name" value="GH_1_N_CS"/>
</dbReference>
<reference evidence="9" key="1">
    <citation type="journal article" date="2024" name="IScience">
        <title>Strigolactones Initiate the Formation of Haustorium-like Structures in Castilleja.</title>
        <authorList>
            <person name="Buerger M."/>
            <person name="Peterson D."/>
            <person name="Chory J."/>
        </authorList>
    </citation>
    <scope>NUCLEOTIDE SEQUENCE [LARGE SCALE GENOMIC DNA]</scope>
</reference>
<feature type="active site" description="Nucleophile" evidence="5">
    <location>
        <position position="423"/>
    </location>
</feature>
<dbReference type="Gene3D" id="3.20.20.80">
    <property type="entry name" value="Glycosidases"/>
    <property type="match status" value="1"/>
</dbReference>
<keyword evidence="3 7" id="KW-0378">Hydrolase</keyword>
<dbReference type="PANTHER" id="PTHR10353:SF137">
    <property type="entry name" value="MYROSINASE 3-RELATED"/>
    <property type="match status" value="1"/>
</dbReference>
<evidence type="ECO:0008006" key="10">
    <source>
        <dbReference type="Google" id="ProtNLM"/>
    </source>
</evidence>
<dbReference type="InterPro" id="IPR017853">
    <property type="entry name" value="GH"/>
</dbReference>
<dbReference type="PROSITE" id="PS00572">
    <property type="entry name" value="GLYCOSYL_HYDROL_F1_1"/>
    <property type="match status" value="1"/>
</dbReference>
<dbReference type="GO" id="GO:0008422">
    <property type="term" value="F:beta-glucosidase activity"/>
    <property type="evidence" value="ECO:0007669"/>
    <property type="project" value="UniProtKB-ARBA"/>
</dbReference>
<keyword evidence="9" id="KW-1185">Reference proteome</keyword>
<keyword evidence="2" id="KW-0017">Alkaloid metabolism</keyword>
<evidence type="ECO:0000256" key="3">
    <source>
        <dbReference type="ARBA" id="ARBA00022801"/>
    </source>
</evidence>
<dbReference type="PROSITE" id="PS00653">
    <property type="entry name" value="GLYCOSYL_HYDROL_F1_2"/>
    <property type="match status" value="1"/>
</dbReference>
<comment type="similarity">
    <text evidence="1 6">Belongs to the glycosyl hydrolase 1 family.</text>
</comment>
<proteinExistence type="inferred from homology"/>
<evidence type="ECO:0000256" key="6">
    <source>
        <dbReference type="RuleBase" id="RU003690"/>
    </source>
</evidence>
<keyword evidence="4 7" id="KW-0326">Glycosidase</keyword>
<dbReference type="EMBL" id="JAVIJP010000015">
    <property type="protein sequence ID" value="KAL3644183.1"/>
    <property type="molecule type" value="Genomic_DNA"/>
</dbReference>
<evidence type="ECO:0000256" key="7">
    <source>
        <dbReference type="RuleBase" id="RU004468"/>
    </source>
</evidence>
<dbReference type="FunFam" id="3.20.20.80:FF:000022">
    <property type="entry name" value="Beta-glucosidase 11"/>
    <property type="match status" value="1"/>
</dbReference>
<comment type="caution">
    <text evidence="8">The sequence shown here is derived from an EMBL/GenBank/DDBJ whole genome shotgun (WGS) entry which is preliminary data.</text>
</comment>
<evidence type="ECO:0000313" key="8">
    <source>
        <dbReference type="EMBL" id="KAL3644183.1"/>
    </source>
</evidence>
<dbReference type="InterPro" id="IPR018120">
    <property type="entry name" value="Glyco_hydro_1_AS"/>
</dbReference>
<evidence type="ECO:0000256" key="2">
    <source>
        <dbReference type="ARBA" id="ARBA00022589"/>
    </source>
</evidence>
<gene>
    <name evidence="8" type="ORF">CASFOL_012115</name>
</gene>
<evidence type="ECO:0000256" key="1">
    <source>
        <dbReference type="ARBA" id="ARBA00010838"/>
    </source>
</evidence>
<dbReference type="GO" id="GO:0009821">
    <property type="term" value="P:alkaloid biosynthetic process"/>
    <property type="evidence" value="ECO:0007669"/>
    <property type="project" value="UniProtKB-ARBA"/>
</dbReference>
<organism evidence="8 9">
    <name type="scientific">Castilleja foliolosa</name>
    <dbReference type="NCBI Taxonomy" id="1961234"/>
    <lineage>
        <taxon>Eukaryota</taxon>
        <taxon>Viridiplantae</taxon>
        <taxon>Streptophyta</taxon>
        <taxon>Embryophyta</taxon>
        <taxon>Tracheophyta</taxon>
        <taxon>Spermatophyta</taxon>
        <taxon>Magnoliopsida</taxon>
        <taxon>eudicotyledons</taxon>
        <taxon>Gunneridae</taxon>
        <taxon>Pentapetalae</taxon>
        <taxon>asterids</taxon>
        <taxon>lamiids</taxon>
        <taxon>Lamiales</taxon>
        <taxon>Orobanchaceae</taxon>
        <taxon>Pedicularideae</taxon>
        <taxon>Castillejinae</taxon>
        <taxon>Castilleja</taxon>
    </lineage>
</organism>
<evidence type="ECO:0000313" key="9">
    <source>
        <dbReference type="Proteomes" id="UP001632038"/>
    </source>
</evidence>
<dbReference type="InterPro" id="IPR001360">
    <property type="entry name" value="Glyco_hydro_1"/>
</dbReference>
<evidence type="ECO:0000256" key="4">
    <source>
        <dbReference type="ARBA" id="ARBA00023295"/>
    </source>
</evidence>
<dbReference type="Pfam" id="PF00232">
    <property type="entry name" value="Glyco_hydro_1"/>
    <property type="match status" value="1"/>
</dbReference>
<dbReference type="PRINTS" id="PR00131">
    <property type="entry name" value="GLHYDRLASE1"/>
</dbReference>
<dbReference type="Proteomes" id="UP001632038">
    <property type="component" value="Unassembled WGS sequence"/>
</dbReference>
<protein>
    <recommendedName>
        <fullName evidence="10">Beta-glucosidase</fullName>
    </recommendedName>
</protein>
<dbReference type="SUPFAM" id="SSF51445">
    <property type="entry name" value="(Trans)glycosidases"/>
    <property type="match status" value="1"/>
</dbReference>
<dbReference type="AlphaFoldDB" id="A0ABD3DPG0"/>
<dbReference type="PANTHER" id="PTHR10353">
    <property type="entry name" value="GLYCOSYL HYDROLASE"/>
    <property type="match status" value="1"/>
</dbReference>
<accession>A0ABD3DPG0</accession>